<gene>
    <name evidence="13" type="ORF">DLJ82_6293</name>
</gene>
<feature type="domain" description="4Fe-4S ferredoxin-type" evidence="11">
    <location>
        <begin position="41"/>
        <end position="68"/>
    </location>
</feature>
<evidence type="ECO:0000256" key="9">
    <source>
        <dbReference type="PIRNR" id="PIRNR000361"/>
    </source>
</evidence>
<dbReference type="PIRSF" id="PIRSF000361">
    <property type="entry name" value="Frd-NADP+_RD"/>
    <property type="match status" value="1"/>
</dbReference>
<dbReference type="PRINTS" id="PR00371">
    <property type="entry name" value="FPNCR"/>
</dbReference>
<reference evidence="13 14" key="1">
    <citation type="submission" date="2018-07" db="EMBL/GenBank/DDBJ databases">
        <title>Rhizobium leguminosarum strain:ATCC 14479 Genome sequencing and assembly.</title>
        <authorList>
            <person name="Chakraborty R."/>
        </authorList>
    </citation>
    <scope>NUCLEOTIDE SEQUENCE [LARGE SCALE GENOMIC DNA]</scope>
    <source>
        <strain evidence="13 14">ATCC 14479</strain>
        <plasmid evidence="14">Plasmid unnamed3</plasmid>
    </source>
</reference>
<dbReference type="EMBL" id="CP030763">
    <property type="protein sequence ID" value="AXA44264.1"/>
    <property type="molecule type" value="Genomic_DNA"/>
</dbReference>
<dbReference type="InterPro" id="IPR015701">
    <property type="entry name" value="FNR"/>
</dbReference>
<evidence type="ECO:0000256" key="4">
    <source>
        <dbReference type="ARBA" id="ARBA00022827"/>
    </source>
</evidence>
<name>A0A2Z4YSB1_RHILE</name>
<evidence type="ECO:0000256" key="1">
    <source>
        <dbReference type="ARBA" id="ARBA00001974"/>
    </source>
</evidence>
<organism evidence="13 14">
    <name type="scientific">Rhizobium leguminosarum</name>
    <dbReference type="NCBI Taxonomy" id="384"/>
    <lineage>
        <taxon>Bacteria</taxon>
        <taxon>Pseudomonadati</taxon>
        <taxon>Pseudomonadota</taxon>
        <taxon>Alphaproteobacteria</taxon>
        <taxon>Hyphomicrobiales</taxon>
        <taxon>Rhizobiaceae</taxon>
        <taxon>Rhizobium/Agrobacterium group</taxon>
        <taxon>Rhizobium</taxon>
    </lineage>
</organism>
<feature type="binding site" evidence="10">
    <location>
        <position position="276"/>
    </location>
    <ligand>
        <name>NADP(+)</name>
        <dbReference type="ChEBI" id="CHEBI:58349"/>
    </ligand>
</feature>
<proteinExistence type="predicted"/>
<dbReference type="InterPro" id="IPR001709">
    <property type="entry name" value="Flavoprot_Pyr_Nucl_cyt_Rdtase"/>
</dbReference>
<evidence type="ECO:0000259" key="11">
    <source>
        <dbReference type="PROSITE" id="PS51379"/>
    </source>
</evidence>
<keyword evidence="8" id="KW-0411">Iron-sulfur</keyword>
<keyword evidence="3" id="KW-0479">Metal-binding</keyword>
<dbReference type="PIRSF" id="PIRSF501177">
    <property type="entry name" value="BoxA"/>
    <property type="match status" value="1"/>
</dbReference>
<feature type="binding site" evidence="10">
    <location>
        <position position="342"/>
    </location>
    <ligand>
        <name>NADP(+)</name>
        <dbReference type="ChEBI" id="CHEBI:58349"/>
    </ligand>
</feature>
<dbReference type="Proteomes" id="UP000251166">
    <property type="component" value="Plasmid unnamed3"/>
</dbReference>
<keyword evidence="2 9" id="KW-0285">Flavoprotein</keyword>
<accession>A0A2Z4YSB1</accession>
<keyword evidence="13" id="KW-0614">Plasmid</keyword>
<dbReference type="NCBIfam" id="TIGR03224">
    <property type="entry name" value="benzo_boxA"/>
    <property type="match status" value="1"/>
</dbReference>
<comment type="cofactor">
    <cofactor evidence="1">
        <name>FAD</name>
        <dbReference type="ChEBI" id="CHEBI:57692"/>
    </cofactor>
</comment>
<geneLocation type="plasmid" evidence="13 14">
    <name>unnamed3</name>
</geneLocation>
<dbReference type="GO" id="GO:0051536">
    <property type="term" value="F:iron-sulfur cluster binding"/>
    <property type="evidence" value="ECO:0007669"/>
    <property type="project" value="UniProtKB-KW"/>
</dbReference>
<dbReference type="InterPro" id="IPR001433">
    <property type="entry name" value="OxRdtase_FAD/NAD-bd"/>
</dbReference>
<dbReference type="SUPFAM" id="SSF52343">
    <property type="entry name" value="Ferredoxin reductase-like, C-terminal NADP-linked domain"/>
    <property type="match status" value="1"/>
</dbReference>
<dbReference type="InterPro" id="IPR039261">
    <property type="entry name" value="FNR_nucleotide-bd"/>
</dbReference>
<dbReference type="PROSITE" id="PS00198">
    <property type="entry name" value="4FE4S_FER_1"/>
    <property type="match status" value="2"/>
</dbReference>
<dbReference type="InterPro" id="IPR017900">
    <property type="entry name" value="4Fe4S_Fe_S_CS"/>
</dbReference>
<evidence type="ECO:0000256" key="6">
    <source>
        <dbReference type="ARBA" id="ARBA00023002"/>
    </source>
</evidence>
<dbReference type="Pfam" id="PF12838">
    <property type="entry name" value="Fer4_7"/>
    <property type="match status" value="1"/>
</dbReference>
<dbReference type="PANTHER" id="PTHR43314">
    <property type="match status" value="1"/>
</dbReference>
<feature type="domain" description="FAD-binding FR-type" evidence="12">
    <location>
        <begin position="139"/>
        <end position="261"/>
    </location>
</feature>
<dbReference type="Gene3D" id="2.40.30.10">
    <property type="entry name" value="Translation factors"/>
    <property type="match status" value="1"/>
</dbReference>
<dbReference type="AlphaFoldDB" id="A0A2Z4YSB1"/>
<evidence type="ECO:0000256" key="2">
    <source>
        <dbReference type="ARBA" id="ARBA00022630"/>
    </source>
</evidence>
<dbReference type="InterPro" id="IPR017927">
    <property type="entry name" value="FAD-bd_FR_type"/>
</dbReference>
<protein>
    <submittedName>
        <fullName evidence="13">Benzoyl-CoA oxygenase/reductase, BoxA protein</fullName>
        <ecNumber evidence="13">1.14.13.208</ecNumber>
    </submittedName>
</protein>
<dbReference type="PROSITE" id="PS51384">
    <property type="entry name" value="FAD_FR"/>
    <property type="match status" value="1"/>
</dbReference>
<evidence type="ECO:0000256" key="5">
    <source>
        <dbReference type="ARBA" id="ARBA00022857"/>
    </source>
</evidence>
<dbReference type="RefSeq" id="WP_112908140.1">
    <property type="nucleotide sequence ID" value="NZ_CP030763.1"/>
</dbReference>
<dbReference type="Gene3D" id="3.30.70.20">
    <property type="match status" value="1"/>
</dbReference>
<keyword evidence="6 9" id="KW-0560">Oxidoreductase</keyword>
<dbReference type="PROSITE" id="PS51379">
    <property type="entry name" value="4FE4S_FER_2"/>
    <property type="match status" value="2"/>
</dbReference>
<dbReference type="InterPro" id="IPR017938">
    <property type="entry name" value="Riboflavin_synthase-like_b-brl"/>
</dbReference>
<dbReference type="InterPro" id="IPR017896">
    <property type="entry name" value="4Fe4S_Fe-S-bd"/>
</dbReference>
<dbReference type="GO" id="GO:0046872">
    <property type="term" value="F:metal ion binding"/>
    <property type="evidence" value="ECO:0007669"/>
    <property type="project" value="UniProtKB-KW"/>
</dbReference>
<feature type="binding site" evidence="10">
    <location>
        <begin position="371"/>
        <end position="372"/>
    </location>
    <ligand>
        <name>NADP(+)</name>
        <dbReference type="ChEBI" id="CHEBI:58349"/>
    </ligand>
</feature>
<feature type="binding site" evidence="10">
    <location>
        <begin position="335"/>
        <end position="336"/>
    </location>
    <ligand>
        <name>NADP(+)</name>
        <dbReference type="ChEBI" id="CHEBI:58349"/>
    </ligand>
</feature>
<dbReference type="SUPFAM" id="SSF63380">
    <property type="entry name" value="Riboflavin synthase domain-like"/>
    <property type="match status" value="1"/>
</dbReference>
<dbReference type="EC" id="1.14.13.208" evidence="13"/>
<feature type="binding site" evidence="10">
    <location>
        <position position="221"/>
    </location>
    <ligand>
        <name>NADP(+)</name>
        <dbReference type="ChEBI" id="CHEBI:58349"/>
    </ligand>
</feature>
<dbReference type="Pfam" id="PF00175">
    <property type="entry name" value="NAD_binding_1"/>
    <property type="match status" value="1"/>
</dbReference>
<keyword evidence="7" id="KW-0408">Iron</keyword>
<dbReference type="Gene3D" id="3.40.50.80">
    <property type="entry name" value="Nucleotide-binding domain of ferredoxin-NADP reductase (FNR) module"/>
    <property type="match status" value="1"/>
</dbReference>
<evidence type="ECO:0000256" key="8">
    <source>
        <dbReference type="ARBA" id="ARBA00023014"/>
    </source>
</evidence>
<dbReference type="SUPFAM" id="SSF54862">
    <property type="entry name" value="4Fe-4S ferredoxins"/>
    <property type="match status" value="1"/>
</dbReference>
<evidence type="ECO:0000313" key="13">
    <source>
        <dbReference type="EMBL" id="AXA44264.1"/>
    </source>
</evidence>
<feature type="binding site" evidence="10">
    <location>
        <position position="201"/>
    </location>
    <ligand>
        <name>NADP(+)</name>
        <dbReference type="ChEBI" id="CHEBI:58349"/>
    </ligand>
</feature>
<evidence type="ECO:0000256" key="10">
    <source>
        <dbReference type="PIRSR" id="PIRSR000361-1"/>
    </source>
</evidence>
<keyword evidence="4 9" id="KW-0274">FAD</keyword>
<evidence type="ECO:0000256" key="3">
    <source>
        <dbReference type="ARBA" id="ARBA00022723"/>
    </source>
</evidence>
<feature type="binding site" evidence="10">
    <location>
        <position position="410"/>
    </location>
    <ligand>
        <name>NADP(+)</name>
        <dbReference type="ChEBI" id="CHEBI:58349"/>
    </ligand>
</feature>
<feature type="domain" description="4Fe-4S ferredoxin-type" evidence="11">
    <location>
        <begin position="10"/>
        <end position="39"/>
    </location>
</feature>
<dbReference type="InterPro" id="IPR017634">
    <property type="entry name" value="Benzoyl_CoA_Oase_BoxA"/>
</dbReference>
<evidence type="ECO:0000313" key="14">
    <source>
        <dbReference type="Proteomes" id="UP000251166"/>
    </source>
</evidence>
<evidence type="ECO:0000259" key="12">
    <source>
        <dbReference type="PROSITE" id="PS51384"/>
    </source>
</evidence>
<dbReference type="GO" id="GO:0016491">
    <property type="term" value="F:oxidoreductase activity"/>
    <property type="evidence" value="ECO:0007669"/>
    <property type="project" value="UniProtKB-KW"/>
</dbReference>
<keyword evidence="5 9" id="KW-0521">NADP</keyword>
<evidence type="ECO:0000256" key="7">
    <source>
        <dbReference type="ARBA" id="ARBA00023004"/>
    </source>
</evidence>
<sequence>MERVSGGVIKQHLIDPEICIRCNTCETVCPSGAITHDAKNYMVDATKCQLCMACMQPCPTGAIDNWRTMPHAEAYTIQEQMGWDSLPDELTASEGLPAAAEPAVAAVALSPVATIAAQYGATLPPWSAAHAYTELYDASNPVLATVAGNMRVTEIGREYDTHHIVLDLGRTPFPVLEGQSIGVIPPGVDASGRPHPVHQYSVSSPRDGERQGFNNLSLTVKRVLQDRQGNPVRGVTSNYLCDLEVGNEVQVIGPFGTSFLMPNHPGSHIVMICSGTGSAPMRAMLLWRYRQRTSPDFARSKLMLFFGARTKEELPFFGRLHKLPKDFIDVNLAFSRIAGQPKRHVQDLMRECAADLAALLGDPNSYFYVCGLKSMEEGVVLALRDIAEEAGLRWETVSAALKRDGRLHLETY</sequence>